<dbReference type="FunFam" id="1.10.1000.11:FF:000002">
    <property type="entry name" value="Cytohesin 1"/>
    <property type="match status" value="1"/>
</dbReference>
<dbReference type="InterPro" id="IPR035999">
    <property type="entry name" value="Sec7_dom_sf"/>
</dbReference>
<feature type="compositionally biased region" description="Acidic residues" evidence="6">
    <location>
        <begin position="21"/>
        <end position="34"/>
    </location>
</feature>
<evidence type="ECO:0000259" key="7">
    <source>
        <dbReference type="PROSITE" id="PS50190"/>
    </source>
</evidence>
<dbReference type="Pfam" id="PF12783">
    <property type="entry name" value="Sec7-like_HUS"/>
    <property type="match status" value="1"/>
</dbReference>
<protein>
    <recommendedName>
        <fullName evidence="7">SEC7 domain-containing protein</fullName>
    </recommendedName>
</protein>
<name>A0AAV7FGQ1_ARIFI</name>
<evidence type="ECO:0000256" key="2">
    <source>
        <dbReference type="ARBA" id="ARBA00004514"/>
    </source>
</evidence>
<evidence type="ECO:0000256" key="5">
    <source>
        <dbReference type="ARBA" id="ARBA00022927"/>
    </source>
</evidence>
<dbReference type="Proteomes" id="UP000825729">
    <property type="component" value="Unassembled WGS sequence"/>
</dbReference>
<dbReference type="PANTHER" id="PTHR10663:SF322">
    <property type="entry name" value="ARF GUANINE-NUCLEOTIDE EXCHANGE FACTOR GNL2"/>
    <property type="match status" value="1"/>
</dbReference>
<dbReference type="SMART" id="SM00222">
    <property type="entry name" value="Sec7"/>
    <property type="match status" value="1"/>
</dbReference>
<reference evidence="8 9" key="1">
    <citation type="submission" date="2021-07" db="EMBL/GenBank/DDBJ databases">
        <title>The Aristolochia fimbriata genome: insights into angiosperm evolution, floral development and chemical biosynthesis.</title>
        <authorList>
            <person name="Jiao Y."/>
        </authorList>
    </citation>
    <scope>NUCLEOTIDE SEQUENCE [LARGE SCALE GENOMIC DNA]</scope>
    <source>
        <strain evidence="8">IBCAS-2021</strain>
        <tissue evidence="8">Leaf</tissue>
    </source>
</reference>
<evidence type="ECO:0000256" key="3">
    <source>
        <dbReference type="ARBA" id="ARBA00022448"/>
    </source>
</evidence>
<keyword evidence="4" id="KW-0344">Guanine-nucleotide releasing factor</keyword>
<dbReference type="Pfam" id="PF01369">
    <property type="entry name" value="Sec7"/>
    <property type="match status" value="1"/>
</dbReference>
<evidence type="ECO:0000256" key="1">
    <source>
        <dbReference type="ARBA" id="ARBA00004287"/>
    </source>
</evidence>
<dbReference type="SUPFAM" id="SSF48425">
    <property type="entry name" value="Sec7 domain"/>
    <property type="match status" value="1"/>
</dbReference>
<feature type="domain" description="SEC7" evidence="7">
    <location>
        <begin position="542"/>
        <end position="732"/>
    </location>
</feature>
<dbReference type="GO" id="GO:0015031">
    <property type="term" value="P:protein transport"/>
    <property type="evidence" value="ECO:0007669"/>
    <property type="project" value="UniProtKB-KW"/>
</dbReference>
<dbReference type="InterPro" id="IPR056604">
    <property type="entry name" value="GBF1-like_TPR"/>
</dbReference>
<dbReference type="Pfam" id="PF23325">
    <property type="entry name" value="TPR_28"/>
    <property type="match status" value="1"/>
</dbReference>
<dbReference type="InterPro" id="IPR032691">
    <property type="entry name" value="Mon2/Sec7/BIG1-like_HUS"/>
</dbReference>
<dbReference type="Gene3D" id="1.10.220.20">
    <property type="match status" value="1"/>
</dbReference>
<dbReference type="InterPro" id="IPR023394">
    <property type="entry name" value="Sec7_C_sf"/>
</dbReference>
<dbReference type="GO" id="GO:0016192">
    <property type="term" value="P:vesicle-mediated transport"/>
    <property type="evidence" value="ECO:0007669"/>
    <property type="project" value="UniProtKB-ARBA"/>
</dbReference>
<dbReference type="Pfam" id="PF16213">
    <property type="entry name" value="DCB"/>
    <property type="match status" value="1"/>
</dbReference>
<keyword evidence="5" id="KW-0653">Protein transport</keyword>
<evidence type="ECO:0000256" key="4">
    <source>
        <dbReference type="ARBA" id="ARBA00022658"/>
    </source>
</evidence>
<keyword evidence="9" id="KW-1185">Reference proteome</keyword>
<feature type="region of interest" description="Disordered" evidence="6">
    <location>
        <begin position="1"/>
        <end position="65"/>
    </location>
</feature>
<dbReference type="SUPFAM" id="SSF48371">
    <property type="entry name" value="ARM repeat"/>
    <property type="match status" value="1"/>
</dbReference>
<dbReference type="CDD" id="cd00171">
    <property type="entry name" value="Sec7"/>
    <property type="match status" value="1"/>
</dbReference>
<dbReference type="GO" id="GO:0005829">
    <property type="term" value="C:cytosol"/>
    <property type="evidence" value="ECO:0007669"/>
    <property type="project" value="UniProtKB-SubCell"/>
</dbReference>
<dbReference type="GO" id="GO:0016020">
    <property type="term" value="C:membrane"/>
    <property type="evidence" value="ECO:0007669"/>
    <property type="project" value="UniProtKB-SubCell"/>
</dbReference>
<dbReference type="Gene3D" id="1.10.1000.11">
    <property type="entry name" value="Arf Nucleotide-binding Site Opener,domain 2"/>
    <property type="match status" value="1"/>
</dbReference>
<dbReference type="GO" id="GO:0032012">
    <property type="term" value="P:regulation of ARF protein signal transduction"/>
    <property type="evidence" value="ECO:0007669"/>
    <property type="project" value="InterPro"/>
</dbReference>
<evidence type="ECO:0000313" key="8">
    <source>
        <dbReference type="EMBL" id="KAG9459297.1"/>
    </source>
</evidence>
<dbReference type="PANTHER" id="PTHR10663">
    <property type="entry name" value="GUANYL-NUCLEOTIDE EXCHANGE FACTOR"/>
    <property type="match status" value="1"/>
</dbReference>
<sequence>MAEAENSKLPEEDGEEKATEGAEEEEVEEAEEAEAERAGGGGGGGGEEQEEEEEEGEEGEEEEAEEYLLIQPWKLQSKEKQQKHLALACMLNTEVGAVLAVIRRSPDMENSQFLPSQDENLDPPLLNSLKYLRAFIFSLQQEWRTVDPSTYLSPFLYVIQSNDIPASATGVALSAVLKILKLEIFDQNTPGACNAVNSVVLGLTNCRLERTDPFAEDAVMMRILQVLTTIMKNPSSVLLTDDSVKAIVSACFQVVQQAANRTDLLQRHAKHTMHELIQVIFARLPDVEPIEGRADSNGHNDAGYGARCMVDTFQFLCSLLDGSEETEIDGMTAVIDDEVQLFAVTLINSAIELGGEAIGKHSKLLKMIQDDLFYYLIQYGVCSNPLVFSMICSTVLNLCNYLRGSLRLQLEAFFTFVLFRVAANSDSPQLQELAMEGLINFCRQPSFLIEAYVNYDCDPIRRNVFEDIGNLICRNAYATSSPLSSIQVQALEGLVTIIYSILDNLIANNEDLPTGTIEVTEYKPFWVERCENFDDSEVWVEFVRTRKQQKKKILLAANHFNRDKKKGLEFLKICHLIPDPPDSKSIAHFYRYAPGLDKKKIGDYLGDPDEFHIQVLKEYTDTFVFTGMILDTALRTYLETFRLPGEAQKIQRILEAFSEKFYDQQPSEMFASKDAVFILCYSLIMLNTDQHNPKVKKKMTEEEFIRNNRSINGGNDLPREYLSALFYSISNNAITLFAHKGAAMEMNPNLWVDLINRTNCVEPFFLCSWEPLICREMFVAISGPSVAALSAIFEQTDVDEILHECIEGFMSVAQIASHGLDDILDELFTCFCKFTGLFNPYASAEESIMAFSRDLKPKMAILSLFSIAQRYRASIRGGWKTIIDCLLKVKRLKLLPGSVIDLNTPSSATSNEYLKRSQSETGVILPSFHSGFSSAHSVSSMMSCFSQFLSFDSSEDSSANVGNEFEQNLMIIQQCRIGNLFCVSSDLPIECLQYLGRALIFAAAGKGQKFSTPTEEEEAVGFCWELLVAITSTYIQQFPKFWPSFHDHLVAATEFTIIPNTPFTEKAIVGLLKICHKLLGSSQSEILNQDLIFESINLVWKIEKEVLDTCCESITEVISTILIECRSNIQSPLVWRMLLHFLRYTACHPEAYDQGVEVLMVLLSEENNLNRFNYWSCVECAFRLAILEDSPLEKSVKLVDLMADSVKVLVQWHRLVDSDTESTVSSISNISSTSTEGFSKTNSYPLSVFMTVADVLRQICLSPREEIRNQAVLSLSNIFLLAKELGFNPTNWVSCFNNLFFVTIDEIYEKMVEHSHRADEKEMKRMEGTLMLAFKLLVQAFLKLLLPLSKSQDFLQLWKGFLRRMDALMKADFGFSCNTELQVLVPELLKKMVTEMKDNGVLVQAEGDELWEATNIHVQWIAPSVKEELFPDHSKVITSRIEFHHFKDADGQKKMPTPTTGQYLLAIA</sequence>
<dbReference type="InterPro" id="IPR016024">
    <property type="entry name" value="ARM-type_fold"/>
</dbReference>
<comment type="caution">
    <text evidence="8">The sequence shown here is derived from an EMBL/GenBank/DDBJ whole genome shotgun (WGS) entry which is preliminary data.</text>
</comment>
<keyword evidence="3" id="KW-0813">Transport</keyword>
<evidence type="ECO:0000256" key="6">
    <source>
        <dbReference type="SAM" id="MobiDB-lite"/>
    </source>
</evidence>
<gene>
    <name evidence="8" type="ORF">H6P81_003805</name>
</gene>
<organism evidence="8 9">
    <name type="scientific">Aristolochia fimbriata</name>
    <name type="common">White veined hardy Dutchman's pipe vine</name>
    <dbReference type="NCBI Taxonomy" id="158543"/>
    <lineage>
        <taxon>Eukaryota</taxon>
        <taxon>Viridiplantae</taxon>
        <taxon>Streptophyta</taxon>
        <taxon>Embryophyta</taxon>
        <taxon>Tracheophyta</taxon>
        <taxon>Spermatophyta</taxon>
        <taxon>Magnoliopsida</taxon>
        <taxon>Magnoliidae</taxon>
        <taxon>Piperales</taxon>
        <taxon>Aristolochiaceae</taxon>
        <taxon>Aristolochia</taxon>
    </lineage>
</organism>
<comment type="subcellular location">
    <subcellularLocation>
        <location evidence="2">Cytoplasm</location>
        <location evidence="2">Cytosol</location>
    </subcellularLocation>
    <subcellularLocation>
        <location evidence="1">Membrane</location>
        <topology evidence="1">Peripheral membrane protein</topology>
        <orientation evidence="1">Cytoplasmic side</orientation>
    </subcellularLocation>
</comment>
<dbReference type="InterPro" id="IPR000904">
    <property type="entry name" value="Sec7_dom"/>
</dbReference>
<dbReference type="InterPro" id="IPR032629">
    <property type="entry name" value="DCB_dom"/>
</dbReference>
<dbReference type="EMBL" id="JAINDJ010000002">
    <property type="protein sequence ID" value="KAG9459297.1"/>
    <property type="molecule type" value="Genomic_DNA"/>
</dbReference>
<feature type="compositionally biased region" description="Basic and acidic residues" evidence="6">
    <location>
        <begin position="1"/>
        <end position="20"/>
    </location>
</feature>
<feature type="compositionally biased region" description="Acidic residues" evidence="6">
    <location>
        <begin position="47"/>
        <end position="65"/>
    </location>
</feature>
<accession>A0AAV7FGQ1</accession>
<dbReference type="GO" id="GO:0012505">
    <property type="term" value="C:endomembrane system"/>
    <property type="evidence" value="ECO:0007669"/>
    <property type="project" value="UniProtKB-ARBA"/>
</dbReference>
<dbReference type="PROSITE" id="PS50190">
    <property type="entry name" value="SEC7"/>
    <property type="match status" value="1"/>
</dbReference>
<proteinExistence type="predicted"/>
<evidence type="ECO:0000313" key="9">
    <source>
        <dbReference type="Proteomes" id="UP000825729"/>
    </source>
</evidence>
<dbReference type="GO" id="GO:0005085">
    <property type="term" value="F:guanyl-nucleotide exchange factor activity"/>
    <property type="evidence" value="ECO:0007669"/>
    <property type="project" value="UniProtKB-KW"/>
</dbReference>